<dbReference type="AlphaFoldDB" id="A0A4C1V8S9"/>
<gene>
    <name evidence="2" type="ORF">EVAR_20681_1</name>
</gene>
<dbReference type="OrthoDB" id="7378434at2759"/>
<feature type="region of interest" description="Disordered" evidence="1">
    <location>
        <begin position="47"/>
        <end position="83"/>
    </location>
</feature>
<organism evidence="2 3">
    <name type="scientific">Eumeta variegata</name>
    <name type="common">Bagworm moth</name>
    <name type="synonym">Eumeta japonica</name>
    <dbReference type="NCBI Taxonomy" id="151549"/>
    <lineage>
        <taxon>Eukaryota</taxon>
        <taxon>Metazoa</taxon>
        <taxon>Ecdysozoa</taxon>
        <taxon>Arthropoda</taxon>
        <taxon>Hexapoda</taxon>
        <taxon>Insecta</taxon>
        <taxon>Pterygota</taxon>
        <taxon>Neoptera</taxon>
        <taxon>Endopterygota</taxon>
        <taxon>Lepidoptera</taxon>
        <taxon>Glossata</taxon>
        <taxon>Ditrysia</taxon>
        <taxon>Tineoidea</taxon>
        <taxon>Psychidae</taxon>
        <taxon>Oiketicinae</taxon>
        <taxon>Eumeta</taxon>
    </lineage>
</organism>
<name>A0A4C1V8S9_EUMVA</name>
<accession>A0A4C1V8S9</accession>
<comment type="caution">
    <text evidence="2">The sequence shown here is derived from an EMBL/GenBank/DDBJ whole genome shotgun (WGS) entry which is preliminary data.</text>
</comment>
<dbReference type="Proteomes" id="UP000299102">
    <property type="component" value="Unassembled WGS sequence"/>
</dbReference>
<sequence length="83" mass="9251">MPGVALSNASDFAFVYIGIVLSGNAKRKEAAVHLERMEEEMRDAHARLLDERRRRDAEPTPSQRVATPGLEPRTPRTPARIGL</sequence>
<protein>
    <submittedName>
        <fullName evidence="2">Uncharacterized protein</fullName>
    </submittedName>
</protein>
<keyword evidence="3" id="KW-1185">Reference proteome</keyword>
<evidence type="ECO:0000313" key="3">
    <source>
        <dbReference type="Proteomes" id="UP000299102"/>
    </source>
</evidence>
<reference evidence="2 3" key="1">
    <citation type="journal article" date="2019" name="Commun. Biol.">
        <title>The bagworm genome reveals a unique fibroin gene that provides high tensile strength.</title>
        <authorList>
            <person name="Kono N."/>
            <person name="Nakamura H."/>
            <person name="Ohtoshi R."/>
            <person name="Tomita M."/>
            <person name="Numata K."/>
            <person name="Arakawa K."/>
        </authorList>
    </citation>
    <scope>NUCLEOTIDE SEQUENCE [LARGE SCALE GENOMIC DNA]</scope>
</reference>
<feature type="compositionally biased region" description="Basic and acidic residues" evidence="1">
    <location>
        <begin position="47"/>
        <end position="58"/>
    </location>
</feature>
<evidence type="ECO:0000256" key="1">
    <source>
        <dbReference type="SAM" id="MobiDB-lite"/>
    </source>
</evidence>
<dbReference type="EMBL" id="BGZK01000302">
    <property type="protein sequence ID" value="GBP35308.1"/>
    <property type="molecule type" value="Genomic_DNA"/>
</dbReference>
<evidence type="ECO:0000313" key="2">
    <source>
        <dbReference type="EMBL" id="GBP35308.1"/>
    </source>
</evidence>
<proteinExistence type="predicted"/>